<dbReference type="GeneID" id="8742483"/>
<evidence type="ECO:0000313" key="4">
    <source>
        <dbReference type="Proteomes" id="UP000001903"/>
    </source>
</evidence>
<feature type="domain" description="DUF7344" evidence="2">
    <location>
        <begin position="25"/>
        <end position="110"/>
    </location>
</feature>
<gene>
    <name evidence="3" type="ordered locus">Htur_1885</name>
</gene>
<dbReference type="RefSeq" id="WP_012943061.1">
    <property type="nucleotide sequence ID" value="NC_013743.1"/>
</dbReference>
<evidence type="ECO:0000313" key="3">
    <source>
        <dbReference type="EMBL" id="ADB60770.1"/>
    </source>
</evidence>
<dbReference type="KEGG" id="htu:Htur_1885"/>
<dbReference type="STRING" id="543526.Htur_1885"/>
<name>D2RSJ4_HALTV</name>
<evidence type="ECO:0000259" key="2">
    <source>
        <dbReference type="Pfam" id="PF24035"/>
    </source>
</evidence>
<dbReference type="EMBL" id="CP001860">
    <property type="protein sequence ID" value="ADB60770.1"/>
    <property type="molecule type" value="Genomic_DNA"/>
</dbReference>
<dbReference type="InterPro" id="IPR055768">
    <property type="entry name" value="DUF7344"/>
</dbReference>
<dbReference type="Pfam" id="PF24035">
    <property type="entry name" value="DUF7344"/>
    <property type="match status" value="1"/>
</dbReference>
<dbReference type="InterPro" id="IPR036388">
    <property type="entry name" value="WH-like_DNA-bd_sf"/>
</dbReference>
<proteinExistence type="predicted"/>
<evidence type="ECO:0000256" key="1">
    <source>
        <dbReference type="SAM" id="MobiDB-lite"/>
    </source>
</evidence>
<keyword evidence="4" id="KW-1185">Reference proteome</keyword>
<feature type="compositionally biased region" description="Basic and acidic residues" evidence="1">
    <location>
        <begin position="139"/>
        <end position="153"/>
    </location>
</feature>
<feature type="region of interest" description="Disordered" evidence="1">
    <location>
        <begin position="122"/>
        <end position="153"/>
    </location>
</feature>
<dbReference type="HOGENOM" id="CLU_131305_4_0_2"/>
<feature type="compositionally biased region" description="Acidic residues" evidence="1">
    <location>
        <begin position="129"/>
        <end position="138"/>
    </location>
</feature>
<feature type="region of interest" description="Disordered" evidence="1">
    <location>
        <begin position="1"/>
        <end position="24"/>
    </location>
</feature>
<accession>D2RSJ4</accession>
<dbReference type="eggNOG" id="arCOG03828">
    <property type="taxonomic scope" value="Archaea"/>
</dbReference>
<dbReference type="Gene3D" id="1.10.10.10">
    <property type="entry name" value="Winged helix-like DNA-binding domain superfamily/Winged helix DNA-binding domain"/>
    <property type="match status" value="1"/>
</dbReference>
<dbReference type="Proteomes" id="UP000001903">
    <property type="component" value="Chromosome"/>
</dbReference>
<organism evidence="3 4">
    <name type="scientific">Haloterrigena turkmenica (strain ATCC 51198 / DSM 5511 / JCM 9101 / NCIMB 13204 / VKM B-1734 / 4k)</name>
    <name type="common">Halococcus turkmenicus</name>
    <dbReference type="NCBI Taxonomy" id="543526"/>
    <lineage>
        <taxon>Archaea</taxon>
        <taxon>Methanobacteriati</taxon>
        <taxon>Methanobacteriota</taxon>
        <taxon>Stenosarchaea group</taxon>
        <taxon>Halobacteria</taxon>
        <taxon>Halobacteriales</taxon>
        <taxon>Natrialbaceae</taxon>
        <taxon>Haloterrigena</taxon>
    </lineage>
</organism>
<sequence>MLPVISDPASLTPVTGEAAGDGPQFDALADRRRRAVLRYLDARDEGSVSLSDLADHLVLEADAGDGGALASCGDALFGTRRRVAITLRHSHVPKLADAGAVAFDHETNTVALTERGERLLARAETIDGSGEDADDDAETDAKPADRVAETTAP</sequence>
<dbReference type="OrthoDB" id="247722at2157"/>
<protein>
    <recommendedName>
        <fullName evidence="2">DUF7344 domain-containing protein</fullName>
    </recommendedName>
</protein>
<dbReference type="AlphaFoldDB" id="D2RSJ4"/>
<reference evidence="3 4" key="1">
    <citation type="journal article" date="2010" name="Stand. Genomic Sci.">
        <title>Complete genome sequence of Haloterrigena turkmenica type strain (4k).</title>
        <authorList>
            <person name="Saunders E."/>
            <person name="Tindall B.J."/>
            <person name="Fahnrich R."/>
            <person name="Lapidus A."/>
            <person name="Copeland A."/>
            <person name="Del Rio T.G."/>
            <person name="Lucas S."/>
            <person name="Chen F."/>
            <person name="Tice H."/>
            <person name="Cheng J.F."/>
            <person name="Han C."/>
            <person name="Detter J.C."/>
            <person name="Bruce D."/>
            <person name="Goodwin L."/>
            <person name="Chain P."/>
            <person name="Pitluck S."/>
            <person name="Pati A."/>
            <person name="Ivanova N."/>
            <person name="Mavromatis K."/>
            <person name="Chen A."/>
            <person name="Palaniappan K."/>
            <person name="Land M."/>
            <person name="Hauser L."/>
            <person name="Chang Y.J."/>
            <person name="Jeffries C.D."/>
            <person name="Brettin T."/>
            <person name="Rohde M."/>
            <person name="Goker M."/>
            <person name="Bristow J."/>
            <person name="Eisen J.A."/>
            <person name="Markowitz V."/>
            <person name="Hugenholtz P."/>
            <person name="Klenk H.P."/>
            <person name="Kyrpides N.C."/>
        </authorList>
    </citation>
    <scope>NUCLEOTIDE SEQUENCE [LARGE SCALE GENOMIC DNA]</scope>
    <source>
        <strain evidence="4">ATCC 51198 / DSM 5511 / JCM 9101 / NCIMB 13204 / VKM B-1734 / 4k</strain>
    </source>
</reference>